<accession>A0A830HXW7</accession>
<dbReference type="Proteomes" id="UP000660262">
    <property type="component" value="Unassembled WGS sequence"/>
</dbReference>
<evidence type="ECO:0000313" key="3">
    <source>
        <dbReference type="Proteomes" id="UP000660262"/>
    </source>
</evidence>
<keyword evidence="3" id="KW-1185">Reference proteome</keyword>
<proteinExistence type="predicted"/>
<feature type="compositionally biased region" description="Acidic residues" evidence="1">
    <location>
        <begin position="495"/>
        <end position="515"/>
    </location>
</feature>
<feature type="compositionally biased region" description="Basic residues" evidence="1">
    <location>
        <begin position="297"/>
        <end position="306"/>
    </location>
</feature>
<dbReference type="EMBL" id="BNJQ01000026">
    <property type="protein sequence ID" value="GHP09749.1"/>
    <property type="molecule type" value="Genomic_DNA"/>
</dbReference>
<evidence type="ECO:0000313" key="2">
    <source>
        <dbReference type="EMBL" id="GHP09749.1"/>
    </source>
</evidence>
<organism evidence="2 3">
    <name type="scientific">Pycnococcus provasolii</name>
    <dbReference type="NCBI Taxonomy" id="41880"/>
    <lineage>
        <taxon>Eukaryota</taxon>
        <taxon>Viridiplantae</taxon>
        <taxon>Chlorophyta</taxon>
        <taxon>Pseudoscourfieldiophyceae</taxon>
        <taxon>Pseudoscourfieldiales</taxon>
        <taxon>Pycnococcaceae</taxon>
        <taxon>Pycnococcus</taxon>
    </lineage>
</organism>
<sequence length="515" mass="53682">MASFGSSLDHAGAGASAPPGAHGGLGLPPSSTSLFLVTHTIEAVTAKVPFAMMMLSQAFHSNQVPYQLRLRQIIPTSSLVSTSLWEAPSAADIITYLNGPTEQGQLNLSEFCKSEAFPVVPEYLHGVSLDLGKSQVVESVQTSANKAAASISATTSAATDAAKAKLAELDAKYKLTNSAKEATSKIKETTNKALEGANKAATNAFAEGTLLGQGWGFMKSMGERVTAAVRDYNEDGSEKTTEATEEAAAAPPPTTTETPAQSDTPAASVEAAPAAATTTTAHEEAPASSQEQETGQKKKKDKKKKKEGGGGGGGGPPSAEEIAAMKAAKQAEIEKKLIKDVTKEGGKKGVEIEGAADMGGLEFFCTTMEKPDGEVKYLKMSMDAMNEVPDPDGEERRGGSGHVGKMIFSAGTEAMSMVAYVPKDKQDRINATEWLKSVCADDGVKGELQAGGDAGLATAIAKADPDAGMFTIKMKDAAMAQGFAYLRERGCFPEDTGDDDDDDGDYVYGDDDFPS</sequence>
<gene>
    <name evidence="2" type="ORF">PPROV_000848400</name>
</gene>
<reference evidence="2" key="1">
    <citation type="submission" date="2020-10" db="EMBL/GenBank/DDBJ databases">
        <title>Unveiling of a novel bifunctional photoreceptor, Dualchrome1, isolated from a cosmopolitan green alga.</title>
        <authorList>
            <person name="Suzuki S."/>
            <person name="Kawachi M."/>
        </authorList>
    </citation>
    <scope>NUCLEOTIDE SEQUENCE</scope>
    <source>
        <strain evidence="2">NIES 2893</strain>
    </source>
</reference>
<dbReference type="OrthoDB" id="249703at2759"/>
<feature type="compositionally biased region" description="Low complexity" evidence="1">
    <location>
        <begin position="255"/>
        <end position="280"/>
    </location>
</feature>
<comment type="caution">
    <text evidence="2">The sequence shown here is derived from an EMBL/GenBank/DDBJ whole genome shotgun (WGS) entry which is preliminary data.</text>
</comment>
<protein>
    <submittedName>
        <fullName evidence="2">Uncharacterized protein</fullName>
    </submittedName>
</protein>
<dbReference type="AlphaFoldDB" id="A0A830HXW7"/>
<evidence type="ECO:0000256" key="1">
    <source>
        <dbReference type="SAM" id="MobiDB-lite"/>
    </source>
</evidence>
<name>A0A830HXW7_9CHLO</name>
<feature type="compositionally biased region" description="Basic and acidic residues" evidence="1">
    <location>
        <begin position="233"/>
        <end position="242"/>
    </location>
</feature>
<feature type="region of interest" description="Disordered" evidence="1">
    <location>
        <begin position="490"/>
        <end position="515"/>
    </location>
</feature>
<feature type="region of interest" description="Disordered" evidence="1">
    <location>
        <begin position="233"/>
        <end position="319"/>
    </location>
</feature>